<proteinExistence type="predicted"/>
<dbReference type="PANTHER" id="PTHR10887">
    <property type="entry name" value="DNA2/NAM7 HELICASE FAMILY"/>
    <property type="match status" value="1"/>
</dbReference>
<evidence type="ECO:0000259" key="2">
    <source>
        <dbReference type="Pfam" id="PF13087"/>
    </source>
</evidence>
<feature type="domain" description="DNA2/NAM7 helicase helicase" evidence="1">
    <location>
        <begin position="726"/>
        <end position="842"/>
    </location>
</feature>
<feature type="domain" description="DNA2/NAM7 helicase-like C-terminal" evidence="2">
    <location>
        <begin position="854"/>
        <end position="1038"/>
    </location>
</feature>
<sequence>MANSNKLTIPSDSSFLETTIKTTNPDDALNEILSKKPQLFEFLASSYELDDCDKYVLLMRILNRVSKSSFTQMKSQLLLEVAKSKFCENLQLYLTKLSYQNNWEKSRNRYFWSDPLEFWNNFLTYCETIHTLSPYYAFEKCRPVMDVASSLCLPLLDEKHGFRLPEKCAQRLDTIKNKISVRETQSMTKETKQKKHVDYGPAPENFRVLNVYPRAEDLLESNPYLRPNIVNGSYESVEHYLDVQFRLLREDCYEPLRIGLLVTEPVMTNKQFGVVVKWDTSKKKYSRNIDWRQSKRFMFGSLLLFFKDNYSFFILGTVLDRNVNFLSQGLVVVQLINADLLEKNLYEANYHMLEYQVYFEPYFHVLTALQDSEFSEHLAMSKYIVSVDHTPTPPAYLTKSTQIYVSTSNGTRKFTVLDDATWPEPHEIGLDASQYEAYKSALTQEFVVIQGPPGTGKTYLGTQIAKTFLKNSPTFRNRPVIEGVLWPRIHDDVACRLLVLCYTNHALDQFLENILPTTRSRDFYGCYEDDDDGYYDLYLRMDERPEFKLKTLNMAESYLTTYRHTRNELEDANARLAVCQKKINIFNEGVYSYESIRDYCEAVALLEGYQNNSTDPLLFWLFEHVEMDGAEIDPKIFINEINENETEVGDNLQLNLDDIGRNEISESLFDSQLKIKASFLVSNVEHELEGLYGKYECPKTRLDNKNIIKNRDRLKKVDILDKEHVSDFTTEERWSIYFDWALTVKEDLLRTFRRLKVNQKYYYKAYEESRMIIDLCILREAEVVGVTTTCAARVRQLLQALNTPIVMVEEAAEVLEAHIISALTEHCQHLIMIGDHQQLRPSAASYKLARHFNMEISLFERMVNTGAPAPRLCLQHRMRPEIAALISPAIYPDLQNHPSVLQYPSVRGLTSNLYFFTHDNREEEDDEMLSLSNYYEADMMLGLANYLMKQGYSSEDITILATYSSQMVYLKNNISKYPLLKDVKITVVDNYQGEESKIILLSLVRNNEEGNVGFLATDNRVCVALSRAREGMYIMGNIDMLKKKSELWTKIAATLESNGSLGTSFVTKCQQHPDDKTEV</sequence>
<dbReference type="InterPro" id="IPR057373">
    <property type="entry name" value="ZNFX1"/>
</dbReference>
<dbReference type="SUPFAM" id="SSF52540">
    <property type="entry name" value="P-loop containing nucleoside triphosphate hydrolases"/>
    <property type="match status" value="1"/>
</dbReference>
<gene>
    <name evidence="4" type="primary">Znfx1</name>
    <name evidence="4" type="ORF">EVAR_91614_1</name>
</gene>
<name>A0A4C1UWJ9_EUMVA</name>
<dbReference type="EMBL" id="BGZK01000238">
    <property type="protein sequence ID" value="GBP30873.1"/>
    <property type="molecule type" value="Genomic_DNA"/>
</dbReference>
<dbReference type="AlphaFoldDB" id="A0A4C1UWJ9"/>
<dbReference type="STRING" id="151549.A0A4C1UWJ9"/>
<dbReference type="Proteomes" id="UP000299102">
    <property type="component" value="Unassembled WGS sequence"/>
</dbReference>
<dbReference type="FunFam" id="3.40.50.300:FF:000742">
    <property type="entry name" value="NFX1-type zinc finger-containing protein 1"/>
    <property type="match status" value="1"/>
</dbReference>
<reference evidence="4 5" key="1">
    <citation type="journal article" date="2019" name="Commun. Biol.">
        <title>The bagworm genome reveals a unique fibroin gene that provides high tensile strength.</title>
        <authorList>
            <person name="Kono N."/>
            <person name="Nakamura H."/>
            <person name="Ohtoshi R."/>
            <person name="Tomita M."/>
            <person name="Numata K."/>
            <person name="Arakawa K."/>
        </authorList>
    </citation>
    <scope>NUCLEOTIDE SEQUENCE [LARGE SCALE GENOMIC DNA]</scope>
</reference>
<keyword evidence="5" id="KW-1185">Reference proteome</keyword>
<dbReference type="InterPro" id="IPR041677">
    <property type="entry name" value="DNA2/NAM7_AAA_11"/>
</dbReference>
<evidence type="ECO:0000259" key="3">
    <source>
        <dbReference type="Pfam" id="PF25396"/>
    </source>
</evidence>
<organism evidence="4 5">
    <name type="scientific">Eumeta variegata</name>
    <name type="common">Bagworm moth</name>
    <name type="synonym">Eumeta japonica</name>
    <dbReference type="NCBI Taxonomy" id="151549"/>
    <lineage>
        <taxon>Eukaryota</taxon>
        <taxon>Metazoa</taxon>
        <taxon>Ecdysozoa</taxon>
        <taxon>Arthropoda</taxon>
        <taxon>Hexapoda</taxon>
        <taxon>Insecta</taxon>
        <taxon>Pterygota</taxon>
        <taxon>Neoptera</taxon>
        <taxon>Endopterygota</taxon>
        <taxon>Lepidoptera</taxon>
        <taxon>Glossata</taxon>
        <taxon>Ditrysia</taxon>
        <taxon>Tineoidea</taxon>
        <taxon>Psychidae</taxon>
        <taxon>Oiketicinae</taxon>
        <taxon>Eumeta</taxon>
    </lineage>
</organism>
<dbReference type="OrthoDB" id="2423195at2759"/>
<protein>
    <submittedName>
        <fullName evidence="4">NFX1-type zinc finger-containing protein 1</fullName>
    </submittedName>
</protein>
<dbReference type="GO" id="GO:0004386">
    <property type="term" value="F:helicase activity"/>
    <property type="evidence" value="ECO:0007669"/>
    <property type="project" value="InterPro"/>
</dbReference>
<evidence type="ECO:0000259" key="1">
    <source>
        <dbReference type="Pfam" id="PF13086"/>
    </source>
</evidence>
<dbReference type="CDD" id="cd18808">
    <property type="entry name" value="SF1_C_Upf1"/>
    <property type="match status" value="1"/>
</dbReference>
<dbReference type="Pfam" id="PF13087">
    <property type="entry name" value="AAA_12"/>
    <property type="match status" value="1"/>
</dbReference>
<dbReference type="PANTHER" id="PTHR10887:SF341">
    <property type="entry name" value="NFX1-TYPE ZINC FINGER-CONTAINING PROTEIN 1"/>
    <property type="match status" value="1"/>
</dbReference>
<comment type="caution">
    <text evidence="4">The sequence shown here is derived from an EMBL/GenBank/DDBJ whole genome shotgun (WGS) entry which is preliminary data.</text>
</comment>
<dbReference type="InterPro" id="IPR047187">
    <property type="entry name" value="SF1_C_Upf1"/>
</dbReference>
<dbReference type="GO" id="GO:0031048">
    <property type="term" value="P:regulatory ncRNA-mediated heterochromatin formation"/>
    <property type="evidence" value="ECO:0007669"/>
    <property type="project" value="TreeGrafter"/>
</dbReference>
<feature type="domain" description="ZNFX1" evidence="3">
    <location>
        <begin position="263"/>
        <end position="354"/>
    </location>
</feature>
<dbReference type="Pfam" id="PF25396">
    <property type="entry name" value="ZNFX1"/>
    <property type="match status" value="1"/>
</dbReference>
<dbReference type="Pfam" id="PF13086">
    <property type="entry name" value="AAA_11"/>
    <property type="match status" value="2"/>
</dbReference>
<accession>A0A4C1UWJ9</accession>
<dbReference type="Gene3D" id="3.40.50.300">
    <property type="entry name" value="P-loop containing nucleotide triphosphate hydrolases"/>
    <property type="match status" value="3"/>
</dbReference>
<evidence type="ECO:0000313" key="5">
    <source>
        <dbReference type="Proteomes" id="UP000299102"/>
    </source>
</evidence>
<evidence type="ECO:0000313" key="4">
    <source>
        <dbReference type="EMBL" id="GBP30873.1"/>
    </source>
</evidence>
<dbReference type="InterPro" id="IPR027417">
    <property type="entry name" value="P-loop_NTPase"/>
</dbReference>
<feature type="domain" description="DNA2/NAM7 helicase helicase" evidence="1">
    <location>
        <begin position="430"/>
        <end position="516"/>
    </location>
</feature>
<dbReference type="GO" id="GO:0031380">
    <property type="term" value="C:nuclear RNA-directed RNA polymerase complex"/>
    <property type="evidence" value="ECO:0007669"/>
    <property type="project" value="TreeGrafter"/>
</dbReference>
<dbReference type="InterPro" id="IPR041679">
    <property type="entry name" value="DNA2/NAM7-like_C"/>
</dbReference>
<dbReference type="InterPro" id="IPR045055">
    <property type="entry name" value="DNA2/NAM7-like"/>
</dbReference>